<organism evidence="1 2">
    <name type="scientific">Pontibacter silvestris</name>
    <dbReference type="NCBI Taxonomy" id="2305183"/>
    <lineage>
        <taxon>Bacteria</taxon>
        <taxon>Pseudomonadati</taxon>
        <taxon>Bacteroidota</taxon>
        <taxon>Cytophagia</taxon>
        <taxon>Cytophagales</taxon>
        <taxon>Hymenobacteraceae</taxon>
        <taxon>Pontibacter</taxon>
    </lineage>
</organism>
<name>A0ABW4X550_9BACT</name>
<dbReference type="InterPro" id="IPR034660">
    <property type="entry name" value="DinB/YfiT-like"/>
</dbReference>
<protein>
    <submittedName>
        <fullName evidence="1">DUF1569 domain-containing protein</fullName>
    </submittedName>
</protein>
<dbReference type="RefSeq" id="WP_229961192.1">
    <property type="nucleotide sequence ID" value="NZ_JAJJWI010000011.1"/>
</dbReference>
<keyword evidence="2" id="KW-1185">Reference proteome</keyword>
<dbReference type="Proteomes" id="UP001597369">
    <property type="component" value="Unassembled WGS sequence"/>
</dbReference>
<comment type="caution">
    <text evidence="1">The sequence shown here is derived from an EMBL/GenBank/DDBJ whole genome shotgun (WGS) entry which is preliminary data.</text>
</comment>
<dbReference type="EMBL" id="JBHUHV010000059">
    <property type="protein sequence ID" value="MFD2069222.1"/>
    <property type="molecule type" value="Genomic_DNA"/>
</dbReference>
<reference evidence="2" key="1">
    <citation type="journal article" date="2019" name="Int. J. Syst. Evol. Microbiol.">
        <title>The Global Catalogue of Microorganisms (GCM) 10K type strain sequencing project: providing services to taxonomists for standard genome sequencing and annotation.</title>
        <authorList>
            <consortium name="The Broad Institute Genomics Platform"/>
            <consortium name="The Broad Institute Genome Sequencing Center for Infectious Disease"/>
            <person name="Wu L."/>
            <person name="Ma J."/>
        </authorList>
    </citation>
    <scope>NUCLEOTIDE SEQUENCE [LARGE SCALE GENOMIC DNA]</scope>
    <source>
        <strain evidence="2">JCM 16545</strain>
    </source>
</reference>
<evidence type="ECO:0000313" key="2">
    <source>
        <dbReference type="Proteomes" id="UP001597369"/>
    </source>
</evidence>
<dbReference type="Gene3D" id="1.20.120.450">
    <property type="entry name" value="dinb family like domain"/>
    <property type="match status" value="1"/>
</dbReference>
<evidence type="ECO:0000313" key="1">
    <source>
        <dbReference type="EMBL" id="MFD2069222.1"/>
    </source>
</evidence>
<gene>
    <name evidence="1" type="ORF">ACFSKU_20225</name>
</gene>
<sequence length="143" mass="16367">MTEEQIQQFFQRIDNLQPTTKALFGRMNANQMVCHCTDQIRMALGAKKAKVSEKVNPEEILLLAKAGKAIPTPEGFGQLEGDGTNPTDFDHDVWLLKEHITAFSELKDNFEYAPHPYLGQLDKKNWNNMVTYHLNHHLKQFGV</sequence>
<proteinExistence type="predicted"/>
<dbReference type="InterPro" id="IPR011463">
    <property type="entry name" value="DUF1569"/>
</dbReference>
<accession>A0ABW4X550</accession>
<dbReference type="Pfam" id="PF07606">
    <property type="entry name" value="DUF1569"/>
    <property type="match status" value="1"/>
</dbReference>